<sequence length="137" mass="15753">MGEDEGADSESEPTLTDETETKVLADTRVDFQTWMKHANSEFRSFGSQISGFGSQISEFSLNSPDYRKARVWLFVVLTTLSVWVILWSLLSVVFSIWLTIIGVPFDWSFELAYIFAAIISFYPITRVYSYCTNNRDF</sequence>
<evidence type="ECO:0000256" key="1">
    <source>
        <dbReference type="SAM" id="Phobius"/>
    </source>
</evidence>
<name>A0A382VMS1_9ZZZZ</name>
<dbReference type="AlphaFoldDB" id="A0A382VMS1"/>
<reference evidence="2" key="1">
    <citation type="submission" date="2018-05" db="EMBL/GenBank/DDBJ databases">
        <authorList>
            <person name="Lanie J.A."/>
            <person name="Ng W.-L."/>
            <person name="Kazmierczak K.M."/>
            <person name="Andrzejewski T.M."/>
            <person name="Davidsen T.M."/>
            <person name="Wayne K.J."/>
            <person name="Tettelin H."/>
            <person name="Glass J.I."/>
            <person name="Rusch D."/>
            <person name="Podicherti R."/>
            <person name="Tsui H.-C.T."/>
            <person name="Winkler M.E."/>
        </authorList>
    </citation>
    <scope>NUCLEOTIDE SEQUENCE</scope>
</reference>
<feature type="non-terminal residue" evidence="2">
    <location>
        <position position="137"/>
    </location>
</feature>
<keyword evidence="1" id="KW-0812">Transmembrane</keyword>
<accession>A0A382VMS1</accession>
<feature type="transmembrane region" description="Helical" evidence="1">
    <location>
        <begin position="71"/>
        <end position="100"/>
    </location>
</feature>
<dbReference type="EMBL" id="UINC01153236">
    <property type="protein sequence ID" value="SVD47837.1"/>
    <property type="molecule type" value="Genomic_DNA"/>
</dbReference>
<proteinExistence type="predicted"/>
<organism evidence="2">
    <name type="scientific">marine metagenome</name>
    <dbReference type="NCBI Taxonomy" id="408172"/>
    <lineage>
        <taxon>unclassified sequences</taxon>
        <taxon>metagenomes</taxon>
        <taxon>ecological metagenomes</taxon>
    </lineage>
</organism>
<keyword evidence="1" id="KW-0472">Membrane</keyword>
<evidence type="ECO:0000313" key="2">
    <source>
        <dbReference type="EMBL" id="SVD47837.1"/>
    </source>
</evidence>
<gene>
    <name evidence="2" type="ORF">METZ01_LOCUS400691</name>
</gene>
<feature type="transmembrane region" description="Helical" evidence="1">
    <location>
        <begin position="112"/>
        <end position="131"/>
    </location>
</feature>
<protein>
    <submittedName>
        <fullName evidence="2">Uncharacterized protein</fullName>
    </submittedName>
</protein>
<keyword evidence="1" id="KW-1133">Transmembrane helix</keyword>